<dbReference type="InterPro" id="IPR000873">
    <property type="entry name" value="AMP-dep_synth/lig_dom"/>
</dbReference>
<dbReference type="GO" id="GO:0008170">
    <property type="term" value="F:N-methyltransferase activity"/>
    <property type="evidence" value="ECO:0007669"/>
    <property type="project" value="UniProtKB-ARBA"/>
</dbReference>
<comment type="similarity">
    <text evidence="2">Belongs to the ATP-dependent AMP-binding enzyme family.</text>
</comment>
<dbReference type="PROSITE" id="PS51388">
    <property type="entry name" value="GED"/>
    <property type="match status" value="1"/>
</dbReference>
<feature type="domain" description="GED" evidence="10">
    <location>
        <begin position="1397"/>
        <end position="1488"/>
    </location>
</feature>
<dbReference type="InterPro" id="IPR045851">
    <property type="entry name" value="AMP-bd_C_sf"/>
</dbReference>
<keyword evidence="3" id="KW-0436">Ligase</keyword>
<dbReference type="GO" id="GO:0005525">
    <property type="term" value="F:GTP binding"/>
    <property type="evidence" value="ECO:0007669"/>
    <property type="project" value="InterPro"/>
</dbReference>
<name>A0A834XPS6_APHGI</name>
<dbReference type="Pfam" id="PF01031">
    <property type="entry name" value="Dynamin_M"/>
    <property type="match status" value="1"/>
</dbReference>
<comment type="subcellular location">
    <subcellularLocation>
        <location evidence="1">Peroxisome</location>
    </subcellularLocation>
</comment>
<comment type="caution">
    <text evidence="11">The sequence shown here is derived from an EMBL/GenBank/DDBJ whole genome shotgun (WGS) entry which is preliminary data.</text>
</comment>
<reference evidence="11 12" key="1">
    <citation type="submission" date="2020-08" db="EMBL/GenBank/DDBJ databases">
        <title>Aphidius gifuensis genome sequencing and assembly.</title>
        <authorList>
            <person name="Du Z."/>
        </authorList>
    </citation>
    <scope>NUCLEOTIDE SEQUENCE [LARGE SCALE GENOMIC DNA]</scope>
    <source>
        <strain evidence="11">YNYX2018</strain>
        <tissue evidence="11">Adults</tissue>
    </source>
</reference>
<organism evidence="11 12">
    <name type="scientific">Aphidius gifuensis</name>
    <name type="common">Parasitoid wasp</name>
    <dbReference type="NCBI Taxonomy" id="684658"/>
    <lineage>
        <taxon>Eukaryota</taxon>
        <taxon>Metazoa</taxon>
        <taxon>Ecdysozoa</taxon>
        <taxon>Arthropoda</taxon>
        <taxon>Hexapoda</taxon>
        <taxon>Insecta</taxon>
        <taxon>Pterygota</taxon>
        <taxon>Neoptera</taxon>
        <taxon>Endopterygota</taxon>
        <taxon>Hymenoptera</taxon>
        <taxon>Apocrita</taxon>
        <taxon>Ichneumonoidea</taxon>
        <taxon>Braconidae</taxon>
        <taxon>Aphidiinae</taxon>
        <taxon>Aphidius</taxon>
    </lineage>
</organism>
<dbReference type="Gene3D" id="1.10.220.160">
    <property type="match status" value="1"/>
</dbReference>
<keyword evidence="4" id="KW-0479">Metal-binding</keyword>
<dbReference type="PROSITE" id="PS01360">
    <property type="entry name" value="ZF_MYND_1"/>
    <property type="match status" value="1"/>
</dbReference>
<dbReference type="Gene3D" id="2.170.270.10">
    <property type="entry name" value="SET domain"/>
    <property type="match status" value="1"/>
</dbReference>
<dbReference type="GO" id="GO:0005777">
    <property type="term" value="C:peroxisome"/>
    <property type="evidence" value="ECO:0007669"/>
    <property type="project" value="UniProtKB-SubCell"/>
</dbReference>
<dbReference type="InterPro" id="IPR000375">
    <property type="entry name" value="Dynamin_stalk"/>
</dbReference>
<dbReference type="SUPFAM" id="SSF82199">
    <property type="entry name" value="SET domain"/>
    <property type="match status" value="1"/>
</dbReference>
<dbReference type="EMBL" id="JACMRX010000004">
    <property type="protein sequence ID" value="KAF7990477.1"/>
    <property type="molecule type" value="Genomic_DNA"/>
</dbReference>
<dbReference type="Pfam" id="PF00856">
    <property type="entry name" value="SET"/>
    <property type="match status" value="1"/>
</dbReference>
<feature type="domain" description="MYND-type" evidence="9">
    <location>
        <begin position="275"/>
        <end position="314"/>
    </location>
</feature>
<evidence type="ECO:0000256" key="1">
    <source>
        <dbReference type="ARBA" id="ARBA00004275"/>
    </source>
</evidence>
<dbReference type="InterPro" id="IPR046341">
    <property type="entry name" value="SET_dom_sf"/>
</dbReference>
<accession>A0A834XPS6</accession>
<evidence type="ECO:0000259" key="9">
    <source>
        <dbReference type="PROSITE" id="PS50865"/>
    </source>
</evidence>
<dbReference type="Pfam" id="PF00501">
    <property type="entry name" value="AMP-binding"/>
    <property type="match status" value="1"/>
</dbReference>
<evidence type="ECO:0000259" key="10">
    <source>
        <dbReference type="PROSITE" id="PS51388"/>
    </source>
</evidence>
<keyword evidence="12" id="KW-1185">Reference proteome</keyword>
<keyword evidence="7" id="KW-0576">Peroxisome</keyword>
<dbReference type="InterPro" id="IPR001214">
    <property type="entry name" value="SET_dom"/>
</dbReference>
<dbReference type="InterPro" id="IPR003130">
    <property type="entry name" value="GED"/>
</dbReference>
<dbReference type="Proteomes" id="UP000639338">
    <property type="component" value="Unassembled WGS sequence"/>
</dbReference>
<dbReference type="Gene3D" id="3.30.300.30">
    <property type="match status" value="1"/>
</dbReference>
<dbReference type="PROSITE" id="PS50865">
    <property type="entry name" value="ZF_MYND_2"/>
    <property type="match status" value="1"/>
</dbReference>
<dbReference type="GO" id="GO:0008757">
    <property type="term" value="F:S-adenosylmethionine-dependent methyltransferase activity"/>
    <property type="evidence" value="ECO:0007669"/>
    <property type="project" value="UniProtKB-ARBA"/>
</dbReference>
<dbReference type="Gene3D" id="3.40.50.300">
    <property type="entry name" value="P-loop containing nucleotide triphosphate hydrolases"/>
    <property type="match status" value="1"/>
</dbReference>
<keyword evidence="6" id="KW-0862">Zinc</keyword>
<dbReference type="SUPFAM" id="SSF56801">
    <property type="entry name" value="Acetyl-CoA synthetase-like"/>
    <property type="match status" value="1"/>
</dbReference>
<dbReference type="Gene3D" id="1.20.120.1240">
    <property type="entry name" value="Dynamin, middle domain"/>
    <property type="match status" value="2"/>
</dbReference>
<evidence type="ECO:0000256" key="5">
    <source>
        <dbReference type="ARBA" id="ARBA00022771"/>
    </source>
</evidence>
<gene>
    <name evidence="11" type="ORF">HCN44_000282</name>
</gene>
<dbReference type="SUPFAM" id="SSF144232">
    <property type="entry name" value="HIT/MYND zinc finger-like"/>
    <property type="match status" value="1"/>
</dbReference>
<dbReference type="PANTHER" id="PTHR24096:SF149">
    <property type="entry name" value="AMP-BINDING DOMAIN-CONTAINING PROTEIN-RELATED"/>
    <property type="match status" value="1"/>
</dbReference>
<dbReference type="PANTHER" id="PTHR24096">
    <property type="entry name" value="LONG-CHAIN-FATTY-ACID--COA LIGASE"/>
    <property type="match status" value="1"/>
</dbReference>
<evidence type="ECO:0000256" key="8">
    <source>
        <dbReference type="PROSITE-ProRule" id="PRU00134"/>
    </source>
</evidence>
<dbReference type="InterPro" id="IPR042099">
    <property type="entry name" value="ANL_N_sf"/>
</dbReference>
<evidence type="ECO:0000256" key="4">
    <source>
        <dbReference type="ARBA" id="ARBA00022723"/>
    </source>
</evidence>
<evidence type="ECO:0000313" key="11">
    <source>
        <dbReference type="EMBL" id="KAF7990477.1"/>
    </source>
</evidence>
<dbReference type="GO" id="GO:0003924">
    <property type="term" value="F:GTPase activity"/>
    <property type="evidence" value="ECO:0007669"/>
    <property type="project" value="InterPro"/>
</dbReference>
<dbReference type="InterPro" id="IPR020850">
    <property type="entry name" value="GED_dom"/>
</dbReference>
<dbReference type="InterPro" id="IPR027417">
    <property type="entry name" value="P-loop_NTPase"/>
</dbReference>
<dbReference type="GO" id="GO:0008270">
    <property type="term" value="F:zinc ion binding"/>
    <property type="evidence" value="ECO:0007669"/>
    <property type="project" value="UniProtKB-KW"/>
</dbReference>
<evidence type="ECO:0000313" key="12">
    <source>
        <dbReference type="Proteomes" id="UP000639338"/>
    </source>
</evidence>
<dbReference type="PROSITE" id="PS00455">
    <property type="entry name" value="AMP_BINDING"/>
    <property type="match status" value="1"/>
</dbReference>
<dbReference type="Gene3D" id="3.40.50.12780">
    <property type="entry name" value="N-terminal domain of ligase-like"/>
    <property type="match status" value="1"/>
</dbReference>
<proteinExistence type="inferred from homology"/>
<dbReference type="GO" id="GO:0008276">
    <property type="term" value="F:protein methyltransferase activity"/>
    <property type="evidence" value="ECO:0007669"/>
    <property type="project" value="UniProtKB-ARBA"/>
</dbReference>
<dbReference type="OrthoDB" id="5061070at2759"/>
<evidence type="ECO:0000256" key="6">
    <source>
        <dbReference type="ARBA" id="ARBA00022833"/>
    </source>
</evidence>
<sequence>MDELELAIPSLVEWKKQLDKEIIEILCTEFKSSTKIIFDNEARIKLIFSELFNKKTKEKSNLEIQNPPIQSKNNDVAEIYLNQGMIYEQDNKFEISKDLYSKGIAYAEPGSSMLGELYFKRSKIYYSHQLLRDCLVDSERALNNLLPDNEFKNDLNIQMAGCHQGLAKWYLKCSSTHLGHLTTEEYQILSDKLHVNNDFIDDSVNMYKWVSRPLPPVVAAVHDIFPEFTDALKVEFTKELGTHVIATRNIEPGEILCVRKAYAITVNRGLRYNLCSYCKIQTWSSVPCEKCVQAVYCSVTCREYAYNEYHDMECKIIPKLLSYGIQDKFLVALRITIIAMKEINNSVDAMRYKISTYDKFVTPSPIFEKLVIDALTKLSYDSIYITASKYSPHLMTHESQSVASCVIMAYFYGVEIKIFKNKDKMNLQTLVNDKNFLFLVQFIEINTRIANFNGLNMSMPLINRRSIKVSNAINGYSNLFHHSCRKMIAHSLHHNSISIRSICSIKKGEQVFDNYGISFDDYDKETRQELLKNLNYICKCKVCVDDVKLVPIKKGTIPEENLKCKRSEIETLKELMKNLELYTGRQYIVNDHLPWPHYVPEYKTMSEFIIELEKYLSYNTKELNECIKLYHEVIAVEQVPYVTLQDKTPSFKIENGIIKGEENSFLNSNDNNFGEMLLEKMKENSNVIGQVDVESGKEDTYGDMVDRSIRCALWMKNENLKPGDIVAICTNNHLDSIIPCLASLYTGVLFNPWWDHGLTKDIARYFINLTKPKVLFTNEETANIALEVSKEENIDIKIIVFGCTSASLSFNEIIQKQDIKQVENFKCNKFENSDQPAFIVYTSGTTGLPKGVLHSHKSLFGNTRMTEEMTHNKCIALCYSTLCWTTGITFSFLSIARIDKRIVANNYSPKQMCQLVEKYQINWMFLGISPTNRLITSGEISEHDMSSIEYTWIGGSVLKEESQKILQQLLPSAQITQIYGMTEFCGIVVYQTNDEKLNSVGTIAKNIQMKIVDPVNRKILGPNEKGEACFKSPHMMIEYYNNPEKTEEAFDTDGWMYTGDLCYYDESGSIFIIDRLKELIKCRGHHVSPAFVEQLIKTIPGISKEDVRKLVEDRLPEQMKLRGGVEFLNEIPYTASSKINRMKLKKIASAYARISCTALQILVDSFCSFILWWDFVKEGHHEEYQHMADKLGTPYLQKMLNQELSSHIRETLPALRKKLLDQMNIIENDIKVDESAVKTKTMILLLNQLQVIFSNSIGCYESDDIGKSLNGGSKIHHLMHEHFLQEIEKNKSSDDDLCQQIKLAILNIRGVRSGIFTPDMAFEAVAKQQIVLLKEPAVNCISQVVSQLHELLYDCTQPGYEEEDDNINDDDYNKSKFDITNILIEDIKNNGNIEREVDIFKILVDSYMKIVTKTVQDLVPKTVMCLIIKKIKNFIKVELLSQLLAEENIFTLMELSEGEKKKRDDLIRMYNASKDALKILREVSSSISETGARTNNYLP</sequence>
<dbReference type="Gene3D" id="6.10.140.2220">
    <property type="match status" value="1"/>
</dbReference>
<dbReference type="InterPro" id="IPR020845">
    <property type="entry name" value="AMP-binding_CS"/>
</dbReference>
<dbReference type="SMART" id="SM00302">
    <property type="entry name" value="GED"/>
    <property type="match status" value="1"/>
</dbReference>
<evidence type="ECO:0000256" key="7">
    <source>
        <dbReference type="ARBA" id="ARBA00023140"/>
    </source>
</evidence>
<evidence type="ECO:0000256" key="3">
    <source>
        <dbReference type="ARBA" id="ARBA00022598"/>
    </source>
</evidence>
<evidence type="ECO:0000256" key="2">
    <source>
        <dbReference type="ARBA" id="ARBA00006432"/>
    </source>
</evidence>
<dbReference type="GO" id="GO:0016405">
    <property type="term" value="F:CoA-ligase activity"/>
    <property type="evidence" value="ECO:0007669"/>
    <property type="project" value="TreeGrafter"/>
</dbReference>
<dbReference type="Pfam" id="PF02212">
    <property type="entry name" value="GED"/>
    <property type="match status" value="1"/>
</dbReference>
<protein>
    <submittedName>
        <fullName evidence="11">Uncharacterized protein</fullName>
    </submittedName>
</protein>
<dbReference type="InterPro" id="IPR002893">
    <property type="entry name" value="Znf_MYND"/>
</dbReference>
<keyword evidence="5 8" id="KW-0863">Zinc-finger</keyword>